<dbReference type="AlphaFoldDB" id="A0A162KVF1"/>
<evidence type="ECO:0000313" key="12">
    <source>
        <dbReference type="Proteomes" id="UP000075787"/>
    </source>
</evidence>
<evidence type="ECO:0000256" key="6">
    <source>
        <dbReference type="ARBA" id="ARBA00022833"/>
    </source>
</evidence>
<dbReference type="SUPFAM" id="SSF55620">
    <property type="entry name" value="Tetrahydrobiopterin biosynthesis enzymes-like"/>
    <property type="match status" value="1"/>
</dbReference>
<dbReference type="GO" id="GO:0046872">
    <property type="term" value="F:metal ion binding"/>
    <property type="evidence" value="ECO:0007669"/>
    <property type="project" value="UniProtKB-KW"/>
</dbReference>
<evidence type="ECO:0000313" key="11">
    <source>
        <dbReference type="EMBL" id="KYO52224.1"/>
    </source>
</evidence>
<dbReference type="GO" id="GO:0008616">
    <property type="term" value="P:tRNA queuosine(34) biosynthetic process"/>
    <property type="evidence" value="ECO:0007669"/>
    <property type="project" value="UniProtKB-KW"/>
</dbReference>
<dbReference type="OrthoDB" id="9804698at2"/>
<dbReference type="RefSeq" id="WP_062764625.1">
    <property type="nucleotide sequence ID" value="NZ_CP121045.1"/>
</dbReference>
<comment type="function">
    <text evidence="1">Catalyzes the conversion of 7,8-dihydroneopterin triphosphate (H2NTP) to 6-carboxy-5,6,7,8-tetrahydropterin (CPH4) and acetaldehyde.</text>
</comment>
<name>A0A162KVF1_9PROT</name>
<proteinExistence type="inferred from homology"/>
<dbReference type="InterPro" id="IPR038418">
    <property type="entry name" value="6-PTP_synth/QueD_sf"/>
</dbReference>
<feature type="binding site" evidence="10">
    <location>
        <position position="14"/>
    </location>
    <ligand>
        <name>Zn(2+)</name>
        <dbReference type="ChEBI" id="CHEBI:29105"/>
    </ligand>
</feature>
<comment type="caution">
    <text evidence="11">The sequence shown here is derived from an EMBL/GenBank/DDBJ whole genome shotgun (WGS) entry which is preliminary data.</text>
</comment>
<evidence type="ECO:0000256" key="7">
    <source>
        <dbReference type="ARBA" id="ARBA00023239"/>
    </source>
</evidence>
<protein>
    <recommendedName>
        <fullName evidence="4 9">6-carboxy-5,6,7,8-tetrahydropterin synthase</fullName>
        <ecNumber evidence="9">4.-.-.-</ecNumber>
    </recommendedName>
</protein>
<feature type="binding site" evidence="10">
    <location>
        <position position="29"/>
    </location>
    <ligand>
        <name>Zn(2+)</name>
        <dbReference type="ChEBI" id="CHEBI:29105"/>
    </ligand>
</feature>
<dbReference type="EMBL" id="LPZR01000159">
    <property type="protein sequence ID" value="KYO52224.1"/>
    <property type="molecule type" value="Genomic_DNA"/>
</dbReference>
<dbReference type="InterPro" id="IPR007115">
    <property type="entry name" value="6-PTP_synth/QueD"/>
</dbReference>
<comment type="cofactor">
    <cofactor evidence="9 10">
        <name>Zn(2+)</name>
        <dbReference type="ChEBI" id="CHEBI:29105"/>
    </cofactor>
    <text evidence="9 10">Binds 1 zinc ion per subunit.</text>
</comment>
<evidence type="ECO:0000256" key="5">
    <source>
        <dbReference type="ARBA" id="ARBA00022723"/>
    </source>
</evidence>
<organism evidence="11 12">
    <name type="scientific">Tistrella mobilis</name>
    <dbReference type="NCBI Taxonomy" id="171437"/>
    <lineage>
        <taxon>Bacteria</taxon>
        <taxon>Pseudomonadati</taxon>
        <taxon>Pseudomonadota</taxon>
        <taxon>Alphaproteobacteria</taxon>
        <taxon>Geminicoccales</taxon>
        <taxon>Geminicoccaceae</taxon>
        <taxon>Tistrella</taxon>
    </lineage>
</organism>
<dbReference type="PANTHER" id="PTHR12589:SF7">
    <property type="entry name" value="6-PYRUVOYL TETRAHYDROBIOPTERIN SYNTHASE"/>
    <property type="match status" value="1"/>
</dbReference>
<evidence type="ECO:0000256" key="9">
    <source>
        <dbReference type="PIRNR" id="PIRNR006113"/>
    </source>
</evidence>
<comment type="pathway">
    <text evidence="2 9">Purine metabolism; 7-cyano-7-deazaguanine biosynthesis.</text>
</comment>
<dbReference type="EC" id="4.-.-.-" evidence="9"/>
<keyword evidence="9" id="KW-0671">Queuosine biosynthesis</keyword>
<dbReference type="PIRSF" id="PIRSF006113">
    <property type="entry name" value="PTP_synth"/>
    <property type="match status" value="1"/>
</dbReference>
<dbReference type="UniPathway" id="UPA00391"/>
<accession>A0A162KVF1</accession>
<evidence type="ECO:0000256" key="3">
    <source>
        <dbReference type="ARBA" id="ARBA00008900"/>
    </source>
</evidence>
<keyword evidence="6 9" id="KW-0862">Zinc</keyword>
<feature type="binding site" evidence="10">
    <location>
        <position position="31"/>
    </location>
    <ligand>
        <name>Zn(2+)</name>
        <dbReference type="ChEBI" id="CHEBI:29105"/>
    </ligand>
</feature>
<dbReference type="Proteomes" id="UP000075787">
    <property type="component" value="Unassembled WGS sequence"/>
</dbReference>
<dbReference type="Pfam" id="PF01242">
    <property type="entry name" value="PTPS"/>
    <property type="match status" value="1"/>
</dbReference>
<keyword evidence="7 9" id="KW-0456">Lyase</keyword>
<evidence type="ECO:0000256" key="4">
    <source>
        <dbReference type="ARBA" id="ARBA00018141"/>
    </source>
</evidence>
<comment type="similarity">
    <text evidence="3 9">Belongs to the PTPS family. QueD subfamily.</text>
</comment>
<comment type="catalytic activity">
    <reaction evidence="8 9">
        <text>7,8-dihydroneopterin 3'-triphosphate + H2O = 6-carboxy-5,6,7,8-tetrahydropterin + triphosphate + acetaldehyde + 2 H(+)</text>
        <dbReference type="Rhea" id="RHEA:27966"/>
        <dbReference type="ChEBI" id="CHEBI:15343"/>
        <dbReference type="ChEBI" id="CHEBI:15377"/>
        <dbReference type="ChEBI" id="CHEBI:15378"/>
        <dbReference type="ChEBI" id="CHEBI:18036"/>
        <dbReference type="ChEBI" id="CHEBI:58462"/>
        <dbReference type="ChEBI" id="CHEBI:61032"/>
        <dbReference type="EC" id="4.1.2.50"/>
    </reaction>
</comment>
<evidence type="ECO:0000256" key="10">
    <source>
        <dbReference type="PIRSR" id="PIRSR006113-2"/>
    </source>
</evidence>
<dbReference type="GO" id="GO:0070497">
    <property type="term" value="F:6-carboxytetrahydropterin synthase activity"/>
    <property type="evidence" value="ECO:0007669"/>
    <property type="project" value="UniProtKB-EC"/>
</dbReference>
<dbReference type="PANTHER" id="PTHR12589">
    <property type="entry name" value="PYRUVOYL TETRAHYDROBIOPTERIN SYNTHASE"/>
    <property type="match status" value="1"/>
</dbReference>
<keyword evidence="5 9" id="KW-0479">Metal-binding</keyword>
<evidence type="ECO:0000256" key="8">
    <source>
        <dbReference type="ARBA" id="ARBA00048807"/>
    </source>
</evidence>
<evidence type="ECO:0000256" key="1">
    <source>
        <dbReference type="ARBA" id="ARBA00002285"/>
    </source>
</evidence>
<dbReference type="GeneID" id="97240554"/>
<gene>
    <name evidence="11" type="ORF">AUP44_05945</name>
</gene>
<dbReference type="Gene3D" id="3.30.479.10">
    <property type="entry name" value="6-pyruvoyl tetrahydropterin synthase/QueD"/>
    <property type="match status" value="1"/>
</dbReference>
<sequence>MFELSKQFRFEAAHTLHRVIDAEPSRRIHGHSYRAEVVIRGRPDPVTGMVLDLGLFERALAGARDGLDHRLLDEVPDLGPATMENLAAWIWHRLAGQLPGLARVIVHRDSTGDICTCFGPDAGSGVAA</sequence>
<reference evidence="11 12" key="1">
    <citation type="submission" date="2015-12" db="EMBL/GenBank/DDBJ databases">
        <title>Genome sequence of Tistrella mobilis MCCC 1A02139.</title>
        <authorList>
            <person name="Lu L."/>
            <person name="Lai Q."/>
            <person name="Shao Z."/>
            <person name="Qian P."/>
        </authorList>
    </citation>
    <scope>NUCLEOTIDE SEQUENCE [LARGE SCALE GENOMIC DNA]</scope>
    <source>
        <strain evidence="11 12">MCCC 1A02139</strain>
    </source>
</reference>
<evidence type="ECO:0000256" key="2">
    <source>
        <dbReference type="ARBA" id="ARBA00005061"/>
    </source>
</evidence>